<dbReference type="RefSeq" id="WP_179268638.1">
    <property type="nucleotide sequence ID" value="NZ_CP058579.1"/>
</dbReference>
<dbReference type="GeneID" id="56037807"/>
<dbReference type="KEGG" id="halu:HUG12_10070"/>
<reference evidence="1 2" key="1">
    <citation type="submission" date="2020-06" db="EMBL/GenBank/DDBJ databases">
        <title>NJ-3-1, isolated from saline soil.</title>
        <authorList>
            <person name="Cui H.L."/>
            <person name="Shi X."/>
        </authorList>
    </citation>
    <scope>NUCLEOTIDE SEQUENCE [LARGE SCALE GENOMIC DNA]</scope>
    <source>
        <strain evidence="1 2">NJ-3-1</strain>
    </source>
</reference>
<name>A0A7D5LAG8_9EURY</name>
<proteinExistence type="predicted"/>
<sequence length="94" mass="10978">MSAHREDAKVSFVGDDFDHRYEDLLEEIAADNSEWMDATAETLYYMMEDGWKPDKSQYSYVMKQFEDAGRLKHLAKFLEKWADLESGQEGENAD</sequence>
<dbReference type="AlphaFoldDB" id="A0A7D5LAG8"/>
<accession>A0A7D5LAG8</accession>
<dbReference type="Proteomes" id="UP000509626">
    <property type="component" value="Chromosome"/>
</dbReference>
<protein>
    <submittedName>
        <fullName evidence="1">Uncharacterized protein</fullName>
    </submittedName>
</protein>
<gene>
    <name evidence="1" type="ORF">HUG12_10070</name>
</gene>
<evidence type="ECO:0000313" key="2">
    <source>
        <dbReference type="Proteomes" id="UP000509626"/>
    </source>
</evidence>
<organism evidence="1 2">
    <name type="scientific">Halorarum salinum</name>
    <dbReference type="NCBI Taxonomy" id="2743089"/>
    <lineage>
        <taxon>Archaea</taxon>
        <taxon>Methanobacteriati</taxon>
        <taxon>Methanobacteriota</taxon>
        <taxon>Stenosarchaea group</taxon>
        <taxon>Halobacteria</taxon>
        <taxon>Halobacteriales</taxon>
        <taxon>Haloferacaceae</taxon>
        <taxon>Halorarum</taxon>
    </lineage>
</organism>
<evidence type="ECO:0000313" key="1">
    <source>
        <dbReference type="EMBL" id="QLG62053.1"/>
    </source>
</evidence>
<keyword evidence="2" id="KW-1185">Reference proteome</keyword>
<dbReference type="EMBL" id="CP058579">
    <property type="protein sequence ID" value="QLG62053.1"/>
    <property type="molecule type" value="Genomic_DNA"/>
</dbReference>